<evidence type="ECO:0000313" key="7">
    <source>
        <dbReference type="Proteomes" id="UP001168972"/>
    </source>
</evidence>
<dbReference type="InterPro" id="IPR023584">
    <property type="entry name" value="Ribosome_recyc_fac_dom"/>
</dbReference>
<name>A0AA39L1L3_MICHY</name>
<comment type="caution">
    <text evidence="6">The sequence shown here is derived from an EMBL/GenBank/DDBJ whole genome shotgun (WGS) entry which is preliminary data.</text>
</comment>
<evidence type="ECO:0000259" key="5">
    <source>
        <dbReference type="Pfam" id="PF01765"/>
    </source>
</evidence>
<sequence>MEMCWTALRLSRNIIKCQFNLSKVFYSDICSSKLHLKRNNTWLKSSENQNLSQDLLIKNSPFTINSRSILTSCVMRKSKEKGEKKKSGKAQHIDLNEAREVLDIDNFTNRMNNSVDELKDNFIKHLTLRSSAGSIEQVVVDFEGEKYILQDLVQIVRKPKTVVVNAVSFPQAIPQILKALSNSGLNLNPQQDGTTLFIPIPKVTKEHREGLAKNAKVLFIKSRDSIKDIKNKELKALKNKPSLSEDKMRRIQAQLEALCDEYVKKAEGILDVKQKELLRASD</sequence>
<dbReference type="PANTHER" id="PTHR20982">
    <property type="entry name" value="RIBOSOME RECYCLING FACTOR"/>
    <property type="match status" value="1"/>
</dbReference>
<keyword evidence="3" id="KW-0648">Protein biosynthesis</keyword>
<comment type="similarity">
    <text evidence="1">Belongs to the RRF family.</text>
</comment>
<protein>
    <recommendedName>
        <fullName evidence="2">Ribosome-recycling factor, mitochondrial</fullName>
    </recommendedName>
    <alternativeName>
        <fullName evidence="4">Ribosome-releasing factor, mitochondrial</fullName>
    </alternativeName>
</protein>
<evidence type="ECO:0000256" key="3">
    <source>
        <dbReference type="ARBA" id="ARBA00022917"/>
    </source>
</evidence>
<reference evidence="6" key="2">
    <citation type="submission" date="2023-03" db="EMBL/GenBank/DDBJ databases">
        <authorList>
            <person name="Inwood S.N."/>
            <person name="Skelly J.G."/>
            <person name="Guhlin J."/>
            <person name="Harrop T.W.R."/>
            <person name="Goldson S.G."/>
            <person name="Dearden P.K."/>
        </authorList>
    </citation>
    <scope>NUCLEOTIDE SEQUENCE</scope>
    <source>
        <strain evidence="6">Lincoln</strain>
        <tissue evidence="6">Whole body</tissue>
    </source>
</reference>
<keyword evidence="7" id="KW-1185">Reference proteome</keyword>
<evidence type="ECO:0000256" key="2">
    <source>
        <dbReference type="ARBA" id="ARBA00020581"/>
    </source>
</evidence>
<dbReference type="Proteomes" id="UP001168972">
    <property type="component" value="Unassembled WGS sequence"/>
</dbReference>
<dbReference type="GO" id="GO:0043023">
    <property type="term" value="F:ribosomal large subunit binding"/>
    <property type="evidence" value="ECO:0007669"/>
    <property type="project" value="TreeGrafter"/>
</dbReference>
<dbReference type="Gene3D" id="3.30.1360.40">
    <property type="match status" value="1"/>
</dbReference>
<evidence type="ECO:0000256" key="1">
    <source>
        <dbReference type="ARBA" id="ARBA00005912"/>
    </source>
</evidence>
<feature type="domain" description="Ribosome recycling factor" evidence="5">
    <location>
        <begin position="118"/>
        <end position="278"/>
    </location>
</feature>
<dbReference type="SUPFAM" id="SSF55194">
    <property type="entry name" value="Ribosome recycling factor, RRF"/>
    <property type="match status" value="1"/>
</dbReference>
<dbReference type="Pfam" id="PF01765">
    <property type="entry name" value="RRF"/>
    <property type="match status" value="1"/>
</dbReference>
<proteinExistence type="inferred from homology"/>
<organism evidence="6 7">
    <name type="scientific">Microctonus hyperodae</name>
    <name type="common">Parasitoid wasp</name>
    <dbReference type="NCBI Taxonomy" id="165561"/>
    <lineage>
        <taxon>Eukaryota</taxon>
        <taxon>Metazoa</taxon>
        <taxon>Ecdysozoa</taxon>
        <taxon>Arthropoda</taxon>
        <taxon>Hexapoda</taxon>
        <taxon>Insecta</taxon>
        <taxon>Pterygota</taxon>
        <taxon>Neoptera</taxon>
        <taxon>Endopterygota</taxon>
        <taxon>Hymenoptera</taxon>
        <taxon>Apocrita</taxon>
        <taxon>Ichneumonoidea</taxon>
        <taxon>Braconidae</taxon>
        <taxon>Euphorinae</taxon>
        <taxon>Microctonus</taxon>
    </lineage>
</organism>
<evidence type="ECO:0000256" key="4">
    <source>
        <dbReference type="ARBA" id="ARBA00033107"/>
    </source>
</evidence>
<gene>
    <name evidence="6" type="ORF">PV327_003979</name>
</gene>
<dbReference type="GO" id="GO:0006412">
    <property type="term" value="P:translation"/>
    <property type="evidence" value="ECO:0007669"/>
    <property type="project" value="UniProtKB-KW"/>
</dbReference>
<reference evidence="6" key="1">
    <citation type="journal article" date="2023" name="bioRxiv">
        <title>Scaffold-level genome assemblies of two parasitoid biocontrol wasps reveal the parthenogenesis mechanism and an associated novel virus.</title>
        <authorList>
            <person name="Inwood S."/>
            <person name="Skelly J."/>
            <person name="Guhlin J."/>
            <person name="Harrop T."/>
            <person name="Goldson S."/>
            <person name="Dearden P."/>
        </authorList>
    </citation>
    <scope>NUCLEOTIDE SEQUENCE</scope>
    <source>
        <strain evidence="6">Lincoln</strain>
        <tissue evidence="6">Whole body</tissue>
    </source>
</reference>
<dbReference type="InterPro" id="IPR002661">
    <property type="entry name" value="Ribosome_recyc_fac"/>
</dbReference>
<dbReference type="PANTHER" id="PTHR20982:SF3">
    <property type="entry name" value="MITOCHONDRIAL RIBOSOME RECYCLING FACTOR PSEUDO 1"/>
    <property type="match status" value="1"/>
</dbReference>
<evidence type="ECO:0000313" key="6">
    <source>
        <dbReference type="EMBL" id="KAK0181719.1"/>
    </source>
</evidence>
<dbReference type="AlphaFoldDB" id="A0AA39L1L3"/>
<dbReference type="GO" id="GO:0005739">
    <property type="term" value="C:mitochondrion"/>
    <property type="evidence" value="ECO:0007669"/>
    <property type="project" value="TreeGrafter"/>
</dbReference>
<dbReference type="Gene3D" id="1.10.132.20">
    <property type="entry name" value="Ribosome-recycling factor"/>
    <property type="match status" value="1"/>
</dbReference>
<accession>A0AA39L1L3</accession>
<dbReference type="InterPro" id="IPR036191">
    <property type="entry name" value="RRF_sf"/>
</dbReference>
<dbReference type="EMBL" id="JAQQBR010000002">
    <property type="protein sequence ID" value="KAK0181719.1"/>
    <property type="molecule type" value="Genomic_DNA"/>
</dbReference>